<evidence type="ECO:0000259" key="1">
    <source>
        <dbReference type="Pfam" id="PF01243"/>
    </source>
</evidence>
<dbReference type="KEGG" id="acou:A5CBH24_26460"/>
<dbReference type="EMBL" id="AP019735">
    <property type="protein sequence ID" value="BBL05333.1"/>
    <property type="molecule type" value="Genomic_DNA"/>
</dbReference>
<gene>
    <name evidence="2" type="ORF">A5CBH24_26460</name>
</gene>
<protein>
    <submittedName>
        <fullName evidence="2">UPF0306 protein</fullName>
    </submittedName>
</protein>
<dbReference type="GeneID" id="78343355"/>
<dbReference type="InterPro" id="IPR011576">
    <property type="entry name" value="Pyridox_Oxase_N"/>
</dbReference>
<keyword evidence="3" id="KW-1185">Reference proteome</keyword>
<dbReference type="InterPro" id="IPR012349">
    <property type="entry name" value="Split_barrel_FMN-bd"/>
</dbReference>
<reference evidence="3" key="1">
    <citation type="submission" date="2019-06" db="EMBL/GenBank/DDBJ databases">
        <title>Alistipes onderdonkii subsp. vulgaris subsp. nov., Alistipes dispar sp. nov. and Alistipes communis sp. nov., isolated from human faeces, and creation of Alistipes onderdonkii subsp. onderdonkii subsp. nov.</title>
        <authorList>
            <person name="Sakamoto M."/>
            <person name="Ikeyama N."/>
            <person name="Ogata Y."/>
            <person name="Suda W."/>
            <person name="Iino T."/>
            <person name="Hattori M."/>
            <person name="Ohkuma M."/>
        </authorList>
    </citation>
    <scope>NUCLEOTIDE SEQUENCE [LARGE SCALE GENOMIC DNA]</scope>
    <source>
        <strain evidence="3">5CBH24</strain>
    </source>
</reference>
<evidence type="ECO:0000313" key="3">
    <source>
        <dbReference type="Proteomes" id="UP000318946"/>
    </source>
</evidence>
<dbReference type="Proteomes" id="UP000318946">
    <property type="component" value="Chromosome"/>
</dbReference>
<sequence>MSARQQQPTEVDERIARFLGRHHVLTLATAADGTPYCANAFYAYDKGRNRLVFTSDLSTRHAREMLAERRVAASVVLETRIVGKVQGLQLCGTVARGDEEDKRRYLHRFPYAALAELTLWALVPDYLKFTDNTLGFGKKLIWKA</sequence>
<proteinExistence type="predicted"/>
<dbReference type="SUPFAM" id="SSF50475">
    <property type="entry name" value="FMN-binding split barrel"/>
    <property type="match status" value="1"/>
</dbReference>
<accession>A0A3D3YM01</accession>
<dbReference type="Pfam" id="PF01243">
    <property type="entry name" value="PNPOx_N"/>
    <property type="match status" value="1"/>
</dbReference>
<organism evidence="2 3">
    <name type="scientific">Alistipes communis</name>
    <dbReference type="NCBI Taxonomy" id="2585118"/>
    <lineage>
        <taxon>Bacteria</taxon>
        <taxon>Pseudomonadati</taxon>
        <taxon>Bacteroidota</taxon>
        <taxon>Bacteroidia</taxon>
        <taxon>Bacteroidales</taxon>
        <taxon>Rikenellaceae</taxon>
        <taxon>Alistipes</taxon>
    </lineage>
</organism>
<accession>A0A4Y1WW79</accession>
<name>A0A3D3YM01_9BACT</name>
<evidence type="ECO:0000313" key="2">
    <source>
        <dbReference type="EMBL" id="BBL05333.1"/>
    </source>
</evidence>
<dbReference type="AlphaFoldDB" id="A0A3D3YM01"/>
<dbReference type="Gene3D" id="2.30.110.10">
    <property type="entry name" value="Electron Transport, Fmn-binding Protein, Chain A"/>
    <property type="match status" value="1"/>
</dbReference>
<dbReference type="STRING" id="1118061.GCA_000311925_00072"/>
<dbReference type="OrthoDB" id="663512at2"/>
<dbReference type="RefSeq" id="WP_141413495.1">
    <property type="nucleotide sequence ID" value="NZ_AP019735.1"/>
</dbReference>
<feature type="domain" description="Pyridoxamine 5'-phosphate oxidase N-terminal" evidence="1">
    <location>
        <begin position="12"/>
        <end position="106"/>
    </location>
</feature>
<accession>A0A4Y1XN62</accession>